<protein>
    <recommendedName>
        <fullName evidence="4">DUF4219 domain-containing protein</fullName>
    </recommendedName>
</protein>
<feature type="region of interest" description="Disordered" evidence="1">
    <location>
        <begin position="173"/>
        <end position="202"/>
    </location>
</feature>
<dbReference type="PANTHER" id="PTHR35317:SF31">
    <property type="entry name" value="DUF4219 DOMAIN-CONTAINING PROTEIN"/>
    <property type="match status" value="1"/>
</dbReference>
<keyword evidence="3" id="KW-1185">Reference proteome</keyword>
<name>A0ABR0PM59_GOSAR</name>
<dbReference type="Proteomes" id="UP001358586">
    <property type="component" value="Chromosome 6"/>
</dbReference>
<dbReference type="PANTHER" id="PTHR35317">
    <property type="entry name" value="OS04G0629600 PROTEIN"/>
    <property type="match status" value="1"/>
</dbReference>
<evidence type="ECO:0000313" key="3">
    <source>
        <dbReference type="Proteomes" id="UP001358586"/>
    </source>
</evidence>
<proteinExistence type="predicted"/>
<feature type="compositionally biased region" description="Polar residues" evidence="1">
    <location>
        <begin position="315"/>
        <end position="330"/>
    </location>
</feature>
<gene>
    <name evidence="2" type="ORF">PVK06_020206</name>
</gene>
<dbReference type="EMBL" id="JARKNE010000006">
    <property type="protein sequence ID" value="KAK5825381.1"/>
    <property type="molecule type" value="Genomic_DNA"/>
</dbReference>
<evidence type="ECO:0000256" key="1">
    <source>
        <dbReference type="SAM" id="MobiDB-lite"/>
    </source>
</evidence>
<comment type="caution">
    <text evidence="2">The sequence shown here is derived from an EMBL/GenBank/DDBJ whole genome shotgun (WGS) entry which is preliminary data.</text>
</comment>
<reference evidence="2 3" key="1">
    <citation type="submission" date="2023-03" db="EMBL/GenBank/DDBJ databases">
        <title>WGS of Gossypium arboreum.</title>
        <authorList>
            <person name="Yu D."/>
        </authorList>
    </citation>
    <scope>NUCLEOTIDE SEQUENCE [LARGE SCALE GENOMIC DNA]</scope>
    <source>
        <tissue evidence="2">Leaf</tissue>
    </source>
</reference>
<sequence>MSSSGFSPAPPLVFNGEGYHIWVVKMKTYLQAFNLWEVVNSDVEPAPFRANLTVAQIKQHSDERTKRHKATSCIQNNVSDVIFTSIMACESPKQAWDKLKEKFQGTERTRQQQLLNLRRDFENLKMKEEETVKYEAKISSLEDSRDLTSISLTMLINALYAQEQRRANKLQKHQKGAFQAKNRPASNSSTYKGKKTWSNEPKVDGAGRYPSCPHCKRLSHPGEVCWFKPDVQCKFCKNVGYVEKFYRNKGKQRQNQPQQPRAEAQVAEEESDQEERVFAVSCSSTKRKATKGWLIDSSCTNHMLQISFVVDMPQRQSPRGTHQVRPSSSDLDPLHHRPITDCNSPKLGNRRSPRGAPQSDQLNQKKLGTLEIAKKETQQELENKTKKPKARETVEVNEKVSPKKTRDSKKSDCSIRDEVSEDFVTDQTEADQNGPEMGIDDEQVRGTRPLAEIYERTQEESLKAKFEVSLKMNELMEAGAGASADVKYETPGIRTFIFPSFCWM</sequence>
<feature type="region of interest" description="Disordered" evidence="1">
    <location>
        <begin position="315"/>
        <end position="441"/>
    </location>
</feature>
<organism evidence="2 3">
    <name type="scientific">Gossypium arboreum</name>
    <name type="common">Tree cotton</name>
    <name type="synonym">Gossypium nanking</name>
    <dbReference type="NCBI Taxonomy" id="29729"/>
    <lineage>
        <taxon>Eukaryota</taxon>
        <taxon>Viridiplantae</taxon>
        <taxon>Streptophyta</taxon>
        <taxon>Embryophyta</taxon>
        <taxon>Tracheophyta</taxon>
        <taxon>Spermatophyta</taxon>
        <taxon>Magnoliopsida</taxon>
        <taxon>eudicotyledons</taxon>
        <taxon>Gunneridae</taxon>
        <taxon>Pentapetalae</taxon>
        <taxon>rosids</taxon>
        <taxon>malvids</taxon>
        <taxon>Malvales</taxon>
        <taxon>Malvaceae</taxon>
        <taxon>Malvoideae</taxon>
        <taxon>Gossypium</taxon>
    </lineage>
</organism>
<feature type="compositionally biased region" description="Basic and acidic residues" evidence="1">
    <location>
        <begin position="372"/>
        <end position="418"/>
    </location>
</feature>
<feature type="region of interest" description="Disordered" evidence="1">
    <location>
        <begin position="249"/>
        <end position="270"/>
    </location>
</feature>
<feature type="compositionally biased region" description="Polar residues" evidence="1">
    <location>
        <begin position="184"/>
        <end position="199"/>
    </location>
</feature>
<accession>A0ABR0PM59</accession>
<evidence type="ECO:0000313" key="2">
    <source>
        <dbReference type="EMBL" id="KAK5825381.1"/>
    </source>
</evidence>
<evidence type="ECO:0008006" key="4">
    <source>
        <dbReference type="Google" id="ProtNLM"/>
    </source>
</evidence>
<dbReference type="Pfam" id="PF14223">
    <property type="entry name" value="Retrotran_gag_2"/>
    <property type="match status" value="1"/>
</dbReference>